<feature type="compositionally biased region" description="Basic and acidic residues" evidence="1">
    <location>
        <begin position="16"/>
        <end position="31"/>
    </location>
</feature>
<organism evidence="2 3">
    <name type="scientific">Liparis tanakae</name>
    <name type="common">Tanaka's snailfish</name>
    <dbReference type="NCBI Taxonomy" id="230148"/>
    <lineage>
        <taxon>Eukaryota</taxon>
        <taxon>Metazoa</taxon>
        <taxon>Chordata</taxon>
        <taxon>Craniata</taxon>
        <taxon>Vertebrata</taxon>
        <taxon>Euteleostomi</taxon>
        <taxon>Actinopterygii</taxon>
        <taxon>Neopterygii</taxon>
        <taxon>Teleostei</taxon>
        <taxon>Neoteleostei</taxon>
        <taxon>Acanthomorphata</taxon>
        <taxon>Eupercaria</taxon>
        <taxon>Perciformes</taxon>
        <taxon>Cottioidei</taxon>
        <taxon>Cottales</taxon>
        <taxon>Liparidae</taxon>
        <taxon>Liparis</taxon>
    </lineage>
</organism>
<dbReference type="AlphaFoldDB" id="A0A4Z2HFS9"/>
<evidence type="ECO:0000313" key="3">
    <source>
        <dbReference type="Proteomes" id="UP000314294"/>
    </source>
</evidence>
<evidence type="ECO:0000313" key="2">
    <source>
        <dbReference type="EMBL" id="TNN64576.1"/>
    </source>
</evidence>
<name>A0A4Z2HFS9_9TELE</name>
<protein>
    <submittedName>
        <fullName evidence="2">Uncharacterized protein</fullName>
    </submittedName>
</protein>
<reference evidence="2 3" key="1">
    <citation type="submission" date="2019-03" db="EMBL/GenBank/DDBJ databases">
        <title>First draft genome of Liparis tanakae, snailfish: a comprehensive survey of snailfish specific genes.</title>
        <authorList>
            <person name="Kim W."/>
            <person name="Song I."/>
            <person name="Jeong J.-H."/>
            <person name="Kim D."/>
            <person name="Kim S."/>
            <person name="Ryu S."/>
            <person name="Song J.Y."/>
            <person name="Lee S.K."/>
        </authorList>
    </citation>
    <scope>NUCLEOTIDE SEQUENCE [LARGE SCALE GENOMIC DNA]</scope>
    <source>
        <tissue evidence="2">Muscle</tissue>
    </source>
</reference>
<feature type="region of interest" description="Disordered" evidence="1">
    <location>
        <begin position="72"/>
        <end position="128"/>
    </location>
</feature>
<comment type="caution">
    <text evidence="2">The sequence shown here is derived from an EMBL/GenBank/DDBJ whole genome shotgun (WGS) entry which is preliminary data.</text>
</comment>
<accession>A0A4Z2HFS9</accession>
<feature type="region of interest" description="Disordered" evidence="1">
    <location>
        <begin position="1"/>
        <end position="54"/>
    </location>
</feature>
<dbReference type="Proteomes" id="UP000314294">
    <property type="component" value="Unassembled WGS sequence"/>
</dbReference>
<dbReference type="EMBL" id="SRLO01000250">
    <property type="protein sequence ID" value="TNN64576.1"/>
    <property type="molecule type" value="Genomic_DNA"/>
</dbReference>
<feature type="compositionally biased region" description="Basic and acidic residues" evidence="1">
    <location>
        <begin position="93"/>
        <end position="114"/>
    </location>
</feature>
<sequence length="128" mass="14144">MLRSPMKRPWSSGKAVRLEETKQGKDTERVRLKVPGGDGPGISHHGDGAAAEADGAGCSLWDCEPLEPQIHVDVTELGGKRGGKSERRSRRKSREERRRGGEEEETDCRARNSDEDFTAVLPWAPHSL</sequence>
<proteinExistence type="predicted"/>
<keyword evidence="3" id="KW-1185">Reference proteome</keyword>
<evidence type="ECO:0000256" key="1">
    <source>
        <dbReference type="SAM" id="MobiDB-lite"/>
    </source>
</evidence>
<gene>
    <name evidence="2" type="ORF">EYF80_025203</name>
</gene>